<proteinExistence type="predicted"/>
<gene>
    <name evidence="3" type="ORF">SAMN05443144_10585</name>
</gene>
<dbReference type="STRING" id="1194090.SAMN05443144_10585"/>
<dbReference type="RefSeq" id="WP_073060832.1">
    <property type="nucleotide sequence ID" value="NZ_FQUS01000005.1"/>
</dbReference>
<keyword evidence="4" id="KW-1185">Reference proteome</keyword>
<evidence type="ECO:0000313" key="3">
    <source>
        <dbReference type="EMBL" id="SHF06050.1"/>
    </source>
</evidence>
<dbReference type="Gene3D" id="2.130.10.10">
    <property type="entry name" value="YVTN repeat-like/Quinoprotein amine dehydrogenase"/>
    <property type="match status" value="1"/>
</dbReference>
<accession>A0A1M4YJY5</accession>
<feature type="chain" id="PRO_5013245721" description="Alpha-L-rhamnosidase six-hairpin glycosidase domain-containing protein" evidence="2">
    <location>
        <begin position="22"/>
        <end position="727"/>
    </location>
</feature>
<evidence type="ECO:0000313" key="4">
    <source>
        <dbReference type="Proteomes" id="UP000184041"/>
    </source>
</evidence>
<evidence type="ECO:0000256" key="2">
    <source>
        <dbReference type="SAM" id="SignalP"/>
    </source>
</evidence>
<feature type="signal peptide" evidence="2">
    <location>
        <begin position="1"/>
        <end position="21"/>
    </location>
</feature>
<dbReference type="Proteomes" id="UP000184041">
    <property type="component" value="Unassembled WGS sequence"/>
</dbReference>
<organism evidence="3 4">
    <name type="scientific">Fodinibius roseus</name>
    <dbReference type="NCBI Taxonomy" id="1194090"/>
    <lineage>
        <taxon>Bacteria</taxon>
        <taxon>Pseudomonadati</taxon>
        <taxon>Balneolota</taxon>
        <taxon>Balneolia</taxon>
        <taxon>Balneolales</taxon>
        <taxon>Balneolaceae</taxon>
        <taxon>Fodinibius</taxon>
    </lineage>
</organism>
<dbReference type="EMBL" id="FQUS01000005">
    <property type="protein sequence ID" value="SHF06050.1"/>
    <property type="molecule type" value="Genomic_DNA"/>
</dbReference>
<reference evidence="3 4" key="1">
    <citation type="submission" date="2016-11" db="EMBL/GenBank/DDBJ databases">
        <authorList>
            <person name="Jaros S."/>
            <person name="Januszkiewicz K."/>
            <person name="Wedrychowicz H."/>
        </authorList>
    </citation>
    <scope>NUCLEOTIDE SEQUENCE [LARGE SCALE GENOMIC DNA]</scope>
    <source>
        <strain evidence="3 4">DSM 21986</strain>
    </source>
</reference>
<keyword evidence="2" id="KW-0732">Signal</keyword>
<name>A0A1M4YJY5_9BACT</name>
<sequence length="727" mass="83990">MIKTTWFLVLLLLLQWTGINAQSFEDSAYPQPVSKKYAVRETDGDLRMKKMVIDRDDNVFALTNQGLFVIIEDQLVPDRRYRPLADKNPVDITIQSGTGILYYLYDDHYLSNAHAGKPYGSFASQEYTDIAVNESGDVLLAGDKHIALDTNRGRETGTLEEPIRAIKSHGDDFFLQTGTGIHRYENGQARQVVEDAHIMDWTFGGEALFVSNEKGYYAVSAESWEEKESLRTKIPVIPATSLAYREGRLWAGSDIGMYATQNLEDYRYYASRRWLQDDRVLDVAVDSEGNAYALTEQGISEVHFKEMTLKDKADYFYDRIRKRHLRYGLIGEVRMSEPGDLTTMEMHDTDNDGLWTSFYLGSEVFRYAATGAEEAKEHALESFEAFERLISINPLEGFPARTFERKGYRVSGGPEDWRPGVDEKWEWKGTTSSDEFVAYIWVAGIINQYLDLTAREEDRVARFIDQIMSHIIDNDYYFVDIDGEPTLWGRWNPEYVNWYPETVVDRKLGSTTITAGLQLAYKLTGKEIYKEEMQRLFEEHGYLDNIKIPLEKIGPTPGYIYKGHDMGDGGWNHSDDEMAFLTYWVLYHYALNDELQQTYAEVITDHWDIEKPERNALWNLITYGTSGDIDLSSVQWHLREFQLDMIRWDVKNSHRKDLEFLEPNFRGQTTRELLPPGERETHRHNANPFDLDEGNGGLRSLAGDEYLLPYWMGRYLDVIVPVTNAKH</sequence>
<dbReference type="OrthoDB" id="9807410at2"/>
<evidence type="ECO:0000256" key="1">
    <source>
        <dbReference type="SAM" id="MobiDB-lite"/>
    </source>
</evidence>
<evidence type="ECO:0008006" key="5">
    <source>
        <dbReference type="Google" id="ProtNLM"/>
    </source>
</evidence>
<feature type="region of interest" description="Disordered" evidence="1">
    <location>
        <begin position="669"/>
        <end position="690"/>
    </location>
</feature>
<protein>
    <recommendedName>
        <fullName evidence="5">Alpha-L-rhamnosidase six-hairpin glycosidase domain-containing protein</fullName>
    </recommendedName>
</protein>
<dbReference type="AlphaFoldDB" id="A0A1M4YJY5"/>
<dbReference type="InterPro" id="IPR015943">
    <property type="entry name" value="WD40/YVTN_repeat-like_dom_sf"/>
</dbReference>